<comment type="subcellular location">
    <subcellularLocation>
        <location evidence="1 9">Cell inner membrane</location>
        <topology evidence="1 9">Single-pass membrane protein</topology>
    </subcellularLocation>
</comment>
<name>A0ABT0LZC2_9RHOB</name>
<dbReference type="InterPro" id="IPR058982">
    <property type="entry name" value="Beta-barrel_AprE"/>
</dbReference>
<gene>
    <name evidence="13" type="ORF">M3N55_04395</name>
</gene>
<dbReference type="RefSeq" id="WP_249056773.1">
    <property type="nucleotide sequence ID" value="NZ_JALZWP010000003.1"/>
</dbReference>
<reference evidence="13 14" key="1">
    <citation type="submission" date="2022-05" db="EMBL/GenBank/DDBJ databases">
        <title>Seasonal and diel survey of microbial diversity of the Tyrrhenian coast.</title>
        <authorList>
            <person name="Gattoni G."/>
            <person name="Corral P."/>
        </authorList>
    </citation>
    <scope>NUCLEOTIDE SEQUENCE [LARGE SCALE GENOMIC DNA]</scope>
    <source>
        <strain evidence="13 14">V10</strain>
    </source>
</reference>
<feature type="domain" description="AprE-like beta-barrel" evidence="12">
    <location>
        <begin position="325"/>
        <end position="414"/>
    </location>
</feature>
<evidence type="ECO:0000259" key="12">
    <source>
        <dbReference type="Pfam" id="PF26002"/>
    </source>
</evidence>
<dbReference type="Pfam" id="PF25994">
    <property type="entry name" value="HH_AprE"/>
    <property type="match status" value="1"/>
</dbReference>
<dbReference type="EMBL" id="JALZWP010000003">
    <property type="protein sequence ID" value="MCL1627961.1"/>
    <property type="molecule type" value="Genomic_DNA"/>
</dbReference>
<evidence type="ECO:0000256" key="1">
    <source>
        <dbReference type="ARBA" id="ARBA00004377"/>
    </source>
</evidence>
<evidence type="ECO:0000256" key="7">
    <source>
        <dbReference type="ARBA" id="ARBA00022989"/>
    </source>
</evidence>
<dbReference type="InterPro" id="IPR010129">
    <property type="entry name" value="T1SS_HlyD"/>
</dbReference>
<comment type="similarity">
    <text evidence="2 9">Belongs to the membrane fusion protein (MFP) (TC 8.A.1) family.</text>
</comment>
<evidence type="ECO:0000313" key="13">
    <source>
        <dbReference type="EMBL" id="MCL1627961.1"/>
    </source>
</evidence>
<feature type="domain" description="AprE-like long alpha-helical hairpin" evidence="11">
    <location>
        <begin position="89"/>
        <end position="283"/>
    </location>
</feature>
<dbReference type="Pfam" id="PF26002">
    <property type="entry name" value="Beta-barrel_AprE"/>
    <property type="match status" value="1"/>
</dbReference>
<comment type="caution">
    <text evidence="13">The sequence shown here is derived from an EMBL/GenBank/DDBJ whole genome shotgun (WGS) entry which is preliminary data.</text>
</comment>
<evidence type="ECO:0000259" key="11">
    <source>
        <dbReference type="Pfam" id="PF25994"/>
    </source>
</evidence>
<evidence type="ECO:0000256" key="2">
    <source>
        <dbReference type="ARBA" id="ARBA00009477"/>
    </source>
</evidence>
<organism evidence="13 14">
    <name type="scientific">Roseinatronobacter domitianus</name>
    <dbReference type="NCBI Taxonomy" id="2940293"/>
    <lineage>
        <taxon>Bacteria</taxon>
        <taxon>Pseudomonadati</taxon>
        <taxon>Pseudomonadota</taxon>
        <taxon>Alphaproteobacteria</taxon>
        <taxon>Rhodobacterales</taxon>
        <taxon>Paracoccaceae</taxon>
        <taxon>Roseinatronobacter</taxon>
    </lineage>
</organism>
<evidence type="ECO:0000256" key="4">
    <source>
        <dbReference type="ARBA" id="ARBA00022475"/>
    </source>
</evidence>
<dbReference type="NCBIfam" id="TIGR01843">
    <property type="entry name" value="type_I_hlyD"/>
    <property type="match status" value="1"/>
</dbReference>
<evidence type="ECO:0000256" key="5">
    <source>
        <dbReference type="ARBA" id="ARBA00022519"/>
    </source>
</evidence>
<accession>A0ABT0LZC2</accession>
<dbReference type="Proteomes" id="UP001202550">
    <property type="component" value="Unassembled WGS sequence"/>
</dbReference>
<dbReference type="PANTHER" id="PTHR30386:SF17">
    <property type="entry name" value="ALKALINE PROTEASE SECRETION PROTEIN APRE"/>
    <property type="match status" value="1"/>
</dbReference>
<dbReference type="PANTHER" id="PTHR30386">
    <property type="entry name" value="MEMBRANE FUSION SUBUNIT OF EMRAB-TOLC MULTIDRUG EFFLUX PUMP"/>
    <property type="match status" value="1"/>
</dbReference>
<dbReference type="PRINTS" id="PR01490">
    <property type="entry name" value="RTXTOXIND"/>
</dbReference>
<keyword evidence="6" id="KW-0812">Transmembrane</keyword>
<keyword evidence="14" id="KW-1185">Reference proteome</keyword>
<feature type="coiled-coil region" evidence="10">
    <location>
        <begin position="256"/>
        <end position="290"/>
    </location>
</feature>
<dbReference type="InterPro" id="IPR058781">
    <property type="entry name" value="HH_AprE-like"/>
</dbReference>
<keyword evidence="4 9" id="KW-1003">Cell membrane</keyword>
<evidence type="ECO:0000256" key="10">
    <source>
        <dbReference type="SAM" id="Coils"/>
    </source>
</evidence>
<dbReference type="Gene3D" id="2.40.30.170">
    <property type="match status" value="1"/>
</dbReference>
<evidence type="ECO:0000256" key="3">
    <source>
        <dbReference type="ARBA" id="ARBA00022448"/>
    </source>
</evidence>
<evidence type="ECO:0000256" key="9">
    <source>
        <dbReference type="RuleBase" id="RU365093"/>
    </source>
</evidence>
<evidence type="ECO:0000256" key="6">
    <source>
        <dbReference type="ARBA" id="ARBA00022692"/>
    </source>
</evidence>
<keyword evidence="3 9" id="KW-0813">Transport</keyword>
<evidence type="ECO:0000313" key="14">
    <source>
        <dbReference type="Proteomes" id="UP001202550"/>
    </source>
</evidence>
<keyword evidence="8" id="KW-0472">Membrane</keyword>
<keyword evidence="5 9" id="KW-0997">Cell inner membrane</keyword>
<sequence length="437" mass="47830">MSARDPFSPRRHLLLAALTLAVLVFGFGAWAVLSRISSAIIAPGQLEVEQNRQIVQHPEGGVVAQINVVEGARVAAGDVMLRLDGTNLQSELNVVENRLFELLARRARLEAERDDTATITFPAELHAARAERPDLATRIEGLMNGQRSLLAARRETRDGLITQLQQRAAQIDTQVEGITAQIGATDRQITLVGEERATQADLLERGLAQAARVLSLDREAARLEGARGALLSERGSAAERQAEIAQQILSLGAQTREEAQTELRDIAATEVELSERRRALREQVARLDIRAPVSGLVYGLQVTTPRAVLRAAEPALFVVPQDRPLVISARVNPSDIDQVRAGQDAVVMFSGLNLRDLPQLGALVTKVSADAFTNAELAQSYYRIELELQDESRVLLADQTLLPGMPVEVFLQTGDRSPLQYLTEPFLSYFARALREG</sequence>
<evidence type="ECO:0000256" key="8">
    <source>
        <dbReference type="ARBA" id="ARBA00023136"/>
    </source>
</evidence>
<proteinExistence type="inferred from homology"/>
<keyword evidence="10" id="KW-0175">Coiled coil</keyword>
<protein>
    <recommendedName>
        <fullName evidence="9">Membrane fusion protein (MFP) family protein</fullName>
    </recommendedName>
</protein>
<keyword evidence="7" id="KW-1133">Transmembrane helix</keyword>
<dbReference type="Gene3D" id="2.40.50.100">
    <property type="match status" value="1"/>
</dbReference>
<dbReference type="InterPro" id="IPR050739">
    <property type="entry name" value="MFP"/>
</dbReference>